<dbReference type="GO" id="GO:0004427">
    <property type="term" value="F:inorganic diphosphate phosphatase activity"/>
    <property type="evidence" value="ECO:0007669"/>
    <property type="project" value="UniProtKB-UniRule"/>
</dbReference>
<keyword evidence="5 9" id="KW-1278">Translocase</keyword>
<feature type="transmembrane region" description="Helical" evidence="9">
    <location>
        <begin position="549"/>
        <end position="569"/>
    </location>
</feature>
<comment type="subunit">
    <text evidence="9">Homodimer.</text>
</comment>
<dbReference type="HAMAP" id="MF_01129">
    <property type="entry name" value="PPase_energized_pump"/>
    <property type="match status" value="1"/>
</dbReference>
<feature type="transmembrane region" description="Helical" evidence="9">
    <location>
        <begin position="350"/>
        <end position="376"/>
    </location>
</feature>
<dbReference type="Proteomes" id="UP000253307">
    <property type="component" value="Unassembled WGS sequence"/>
</dbReference>
<feature type="transmembrane region" description="Helical" evidence="9">
    <location>
        <begin position="53"/>
        <end position="71"/>
    </location>
</feature>
<evidence type="ECO:0000256" key="2">
    <source>
        <dbReference type="ARBA" id="ARBA00022448"/>
    </source>
</evidence>
<keyword evidence="2 9" id="KW-0813">Transport</keyword>
<keyword evidence="9" id="KW-0739">Sodium transport</keyword>
<keyword evidence="4 9" id="KW-0460">Magnesium</keyword>
<comment type="cofactor">
    <cofactor evidence="9">
        <name>Mg(2+)</name>
        <dbReference type="ChEBI" id="CHEBI:18420"/>
    </cofactor>
</comment>
<keyword evidence="8 9" id="KW-0472">Membrane</keyword>
<dbReference type="InterPro" id="IPR004131">
    <property type="entry name" value="PPase-energised_H-pump"/>
</dbReference>
<feature type="transmembrane region" description="Helical" evidence="9">
    <location>
        <begin position="446"/>
        <end position="468"/>
    </location>
</feature>
<evidence type="ECO:0000256" key="3">
    <source>
        <dbReference type="ARBA" id="ARBA00022692"/>
    </source>
</evidence>
<dbReference type="GO" id="GO:0009678">
    <property type="term" value="F:diphosphate hydrolysis-driven proton transmembrane transporter activity"/>
    <property type="evidence" value="ECO:0007669"/>
    <property type="project" value="UniProtKB-UniRule"/>
</dbReference>
<dbReference type="GO" id="GO:0006814">
    <property type="term" value="P:sodium ion transport"/>
    <property type="evidence" value="ECO:0007669"/>
    <property type="project" value="UniProtKB-UniRule"/>
</dbReference>
<evidence type="ECO:0000256" key="8">
    <source>
        <dbReference type="ARBA" id="ARBA00023136"/>
    </source>
</evidence>
<feature type="transmembrane region" description="Helical" evidence="9">
    <location>
        <begin position="6"/>
        <end position="24"/>
    </location>
</feature>
<evidence type="ECO:0000256" key="1">
    <source>
        <dbReference type="ARBA" id="ARBA00004127"/>
    </source>
</evidence>
<proteinExistence type="inferred from homology"/>
<comment type="function">
    <text evidence="9">Sodium pump that utilizes the energy of pyrophosphate hydrolysis as the driving force for Na(+) movement across the membrane.</text>
</comment>
<gene>
    <name evidence="9" type="primary">hppA</name>
    <name evidence="10" type="ORF">DBW96_00750</name>
</gene>
<keyword evidence="9" id="KW-1003">Cell membrane</keyword>
<keyword evidence="9" id="KW-0630">Potassium</keyword>
<reference evidence="10 11" key="1">
    <citation type="journal article" date="2018" name="Microbiome">
        <title>Fine metagenomic profile of the Mediterranean stratified and mixed water columns revealed by assembly and recruitment.</title>
        <authorList>
            <person name="Haro-Moreno J.M."/>
            <person name="Lopez-Perez M."/>
            <person name="De La Torre J.R."/>
            <person name="Picazo A."/>
            <person name="Camacho A."/>
            <person name="Rodriguez-Valera F."/>
        </authorList>
    </citation>
    <scope>NUCLEOTIDE SEQUENCE [LARGE SCALE GENOMIC DNA]</scope>
    <source>
        <strain evidence="10">MED-G82</strain>
    </source>
</reference>
<dbReference type="NCBIfam" id="TIGR01104">
    <property type="entry name" value="V_PPase"/>
    <property type="match status" value="1"/>
</dbReference>
<feature type="transmembrane region" description="Helical" evidence="9">
    <location>
        <begin position="247"/>
        <end position="268"/>
    </location>
</feature>
<feature type="transmembrane region" description="Helical" evidence="9">
    <location>
        <begin position="382"/>
        <end position="402"/>
    </location>
</feature>
<feature type="transmembrane region" description="Helical" evidence="9">
    <location>
        <begin position="119"/>
        <end position="146"/>
    </location>
</feature>
<comment type="activity regulation">
    <text evidence="9">Requires K(+) for maximal activity.</text>
</comment>
<evidence type="ECO:0000256" key="5">
    <source>
        <dbReference type="ARBA" id="ARBA00022967"/>
    </source>
</evidence>
<feature type="transmembrane region" description="Helical" evidence="9">
    <location>
        <begin position="280"/>
        <end position="302"/>
    </location>
</feature>
<feature type="transmembrane region" description="Helical" evidence="9">
    <location>
        <begin position="308"/>
        <end position="330"/>
    </location>
</feature>
<evidence type="ECO:0000256" key="6">
    <source>
        <dbReference type="ARBA" id="ARBA00022989"/>
    </source>
</evidence>
<sequence>MNTLIPPVLGIVGLIAAFVVYLLVMQYPDGEKKVKKIGDQIHSGALAFMKTEYKYLLIFIVILVGLVWLGLGMYSAIAVIVGAACSSLAGFIGMYAATKANVRTATAAKKEGAAAALSVSFYGGSVMGLCVASLGLIGLGALYYFFVPANHVHALEGFGMGASVVALFSRVGGGIFTKSADVGADLVGKIEAGIPEDDPRNPGVIADNVGDNVGDVAGMGSDIFESYCGSMIASIAIAYTLGSEDMMMLPLALASAGLIASIIGIFIVKLQSAKAPASALRSGTLLAPVIFVAMAYFLIDSIPGVDMNVWWCVIAGAVGGVLIGLITEYYTGGKPVEKIAKSGETGSATVMISGLSVGMQSVVIPIAILATIIFVSTSLADVYGVGIAAVGMLATVGITMAIDAYGPVADNAGGIAEMSGMGKKVRDITDSLDELGNTTAAIGKGFAIGAAALAALAIISAFSAVVTANNPEFSLSLSDPIVLVGMFIGACIPFLVSSITMTAVGDAAFEMINEIRRQFKEIKGLMEGKADPDSEKCVEIATTAALKKMMLPGVIAVSMPAIVGFGLGAQALGGMLAGGLLGCVSLALMMANAGGAWDNAKKFVEKGNFGGKGSDTHAAAVVGDTVGDPFKDTSGPSMNILINVMAIVSLVIAPLLSI</sequence>
<keyword evidence="7 9" id="KW-0406">Ion transport</keyword>
<feature type="transmembrane region" description="Helical" evidence="9">
    <location>
        <begin position="575"/>
        <end position="597"/>
    </location>
</feature>
<evidence type="ECO:0000313" key="10">
    <source>
        <dbReference type="EMBL" id="RCL42557.1"/>
    </source>
</evidence>
<dbReference type="NCBIfam" id="NF001961">
    <property type="entry name" value="PRK00733.3-6"/>
    <property type="match status" value="1"/>
</dbReference>
<evidence type="ECO:0000256" key="4">
    <source>
        <dbReference type="ARBA" id="ARBA00022842"/>
    </source>
</evidence>
<comment type="subcellular location">
    <subcellularLocation>
        <location evidence="9">Cell membrane</location>
        <topology evidence="9">Multi-pass membrane protein</topology>
    </subcellularLocation>
    <subcellularLocation>
        <location evidence="1">Endomembrane system</location>
        <topology evidence="1">Multi-pass membrane protein</topology>
    </subcellularLocation>
</comment>
<comment type="similarity">
    <text evidence="9">Belongs to the H(+)-translocating pyrophosphatase (TC 3.A.10) family. K(+)-stimulated subfamily.</text>
</comment>
<evidence type="ECO:0000256" key="9">
    <source>
        <dbReference type="HAMAP-Rule" id="MF_01129"/>
    </source>
</evidence>
<dbReference type="NCBIfam" id="NF001960">
    <property type="entry name" value="PRK00733.3-5"/>
    <property type="match status" value="1"/>
</dbReference>
<dbReference type="EMBL" id="QOPE01000003">
    <property type="protein sequence ID" value="RCL42557.1"/>
    <property type="molecule type" value="Genomic_DNA"/>
</dbReference>
<feature type="transmembrane region" description="Helical" evidence="9">
    <location>
        <begin position="77"/>
        <end position="98"/>
    </location>
</feature>
<name>A0A368C0A3_9GAMM</name>
<dbReference type="GO" id="GO:0030955">
    <property type="term" value="F:potassium ion binding"/>
    <property type="evidence" value="ECO:0007669"/>
    <property type="project" value="UniProtKB-UniRule"/>
</dbReference>
<organism evidence="10 11">
    <name type="scientific">SAR86 cluster bacterium</name>
    <dbReference type="NCBI Taxonomy" id="2030880"/>
    <lineage>
        <taxon>Bacteria</taxon>
        <taxon>Pseudomonadati</taxon>
        <taxon>Pseudomonadota</taxon>
        <taxon>Gammaproteobacteria</taxon>
        <taxon>SAR86 cluster</taxon>
    </lineage>
</organism>
<feature type="transmembrane region" description="Helical" evidence="9">
    <location>
        <begin position="480"/>
        <end position="509"/>
    </location>
</feature>
<feature type="transmembrane region" description="Helical" evidence="9">
    <location>
        <begin position="640"/>
        <end position="657"/>
    </location>
</feature>
<dbReference type="GO" id="GO:0000287">
    <property type="term" value="F:magnesium ion binding"/>
    <property type="evidence" value="ECO:0007669"/>
    <property type="project" value="UniProtKB-UniRule"/>
</dbReference>
<dbReference type="GO" id="GO:0012505">
    <property type="term" value="C:endomembrane system"/>
    <property type="evidence" value="ECO:0007669"/>
    <property type="project" value="UniProtKB-SubCell"/>
</dbReference>
<dbReference type="PANTHER" id="PTHR31998">
    <property type="entry name" value="K(+)-INSENSITIVE PYROPHOSPHATE-ENERGIZED PROTON PUMP"/>
    <property type="match status" value="1"/>
</dbReference>
<keyword evidence="9" id="KW-0915">Sodium</keyword>
<dbReference type="Pfam" id="PF03030">
    <property type="entry name" value="H_PPase"/>
    <property type="match status" value="1"/>
</dbReference>
<dbReference type="AlphaFoldDB" id="A0A368C0A3"/>
<accession>A0A368C0A3</accession>
<protein>
    <recommendedName>
        <fullName evidence="9">Putative K(+)-stimulated pyrophosphate-energized sodium pump</fullName>
        <ecNumber evidence="9">7.2.3.1</ecNumber>
    </recommendedName>
    <alternativeName>
        <fullName evidence="9">Membrane-bound sodium-translocating pyrophosphatase</fullName>
    </alternativeName>
    <alternativeName>
        <fullName evidence="9">Pyrophosphate-energized inorganic pyrophosphatase</fullName>
        <shortName evidence="9">Na(+)-PPase</shortName>
    </alternativeName>
</protein>
<comment type="caution">
    <text evidence="9">Lacks conserved residue(s) required for the propagation of feature annotation.</text>
</comment>
<evidence type="ECO:0000256" key="7">
    <source>
        <dbReference type="ARBA" id="ARBA00023065"/>
    </source>
</evidence>
<comment type="catalytic activity">
    <reaction evidence="9">
        <text>Na(+)(in) + diphosphate + H2O = Na(+)(out) + 2 phosphate + H(+)</text>
        <dbReference type="Rhea" id="RHEA:57884"/>
        <dbReference type="ChEBI" id="CHEBI:15377"/>
        <dbReference type="ChEBI" id="CHEBI:15378"/>
        <dbReference type="ChEBI" id="CHEBI:29101"/>
        <dbReference type="ChEBI" id="CHEBI:33019"/>
        <dbReference type="ChEBI" id="CHEBI:43474"/>
        <dbReference type="EC" id="7.2.3.1"/>
    </reaction>
</comment>
<dbReference type="PIRSF" id="PIRSF001265">
    <property type="entry name" value="H+-PPase"/>
    <property type="match status" value="1"/>
</dbReference>
<evidence type="ECO:0000313" key="11">
    <source>
        <dbReference type="Proteomes" id="UP000253307"/>
    </source>
</evidence>
<feature type="site" description="Determinant of potassium dependence" evidence="9">
    <location>
        <position position="440"/>
    </location>
</feature>
<keyword evidence="6 9" id="KW-1133">Transmembrane helix</keyword>
<keyword evidence="3 9" id="KW-0812">Transmembrane</keyword>
<comment type="caution">
    <text evidence="10">The sequence shown here is derived from an EMBL/GenBank/DDBJ whole genome shotgun (WGS) entry which is preliminary data.</text>
</comment>
<dbReference type="EC" id="7.2.3.1" evidence="9"/>
<dbReference type="GO" id="GO:0005886">
    <property type="term" value="C:plasma membrane"/>
    <property type="evidence" value="ECO:0007669"/>
    <property type="project" value="UniProtKB-SubCell"/>
</dbReference>